<organism evidence="1 2">
    <name type="scientific">Mycena albidolilacea</name>
    <dbReference type="NCBI Taxonomy" id="1033008"/>
    <lineage>
        <taxon>Eukaryota</taxon>
        <taxon>Fungi</taxon>
        <taxon>Dikarya</taxon>
        <taxon>Basidiomycota</taxon>
        <taxon>Agaricomycotina</taxon>
        <taxon>Agaricomycetes</taxon>
        <taxon>Agaricomycetidae</taxon>
        <taxon>Agaricales</taxon>
        <taxon>Marasmiineae</taxon>
        <taxon>Mycenaceae</taxon>
        <taxon>Mycena</taxon>
    </lineage>
</organism>
<keyword evidence="2" id="KW-1185">Reference proteome</keyword>
<dbReference type="Proteomes" id="UP001218218">
    <property type="component" value="Unassembled WGS sequence"/>
</dbReference>
<proteinExistence type="predicted"/>
<protein>
    <submittedName>
        <fullName evidence="1">Uncharacterized protein</fullName>
    </submittedName>
</protein>
<name>A0AAD6Z5W5_9AGAR</name>
<evidence type="ECO:0000313" key="2">
    <source>
        <dbReference type="Proteomes" id="UP001218218"/>
    </source>
</evidence>
<dbReference type="AlphaFoldDB" id="A0AAD6Z5W5"/>
<dbReference type="EMBL" id="JARIHO010000083">
    <property type="protein sequence ID" value="KAJ7309251.1"/>
    <property type="molecule type" value="Genomic_DNA"/>
</dbReference>
<gene>
    <name evidence="1" type="ORF">DFH08DRAFT_823668</name>
</gene>
<evidence type="ECO:0000313" key="1">
    <source>
        <dbReference type="EMBL" id="KAJ7309251.1"/>
    </source>
</evidence>
<accession>A0AAD6Z5W5</accession>
<comment type="caution">
    <text evidence="1">The sequence shown here is derived from an EMBL/GenBank/DDBJ whole genome shotgun (WGS) entry which is preliminary data.</text>
</comment>
<sequence>MYTAKDRVTVVAVWKAPLNVSKETLEAEIIDSVIVLPVAQKNSRLCAKLLFDCDRKFTGTEQITQRELAHQHVQALGLPEAPPSVWMMAECAACRPCNFLDEATNKSCPAPRRTSTRLTD</sequence>
<reference evidence="1" key="1">
    <citation type="submission" date="2023-03" db="EMBL/GenBank/DDBJ databases">
        <title>Massive genome expansion in bonnet fungi (Mycena s.s.) driven by repeated elements and novel gene families across ecological guilds.</title>
        <authorList>
            <consortium name="Lawrence Berkeley National Laboratory"/>
            <person name="Harder C.B."/>
            <person name="Miyauchi S."/>
            <person name="Viragh M."/>
            <person name="Kuo A."/>
            <person name="Thoen E."/>
            <person name="Andreopoulos B."/>
            <person name="Lu D."/>
            <person name="Skrede I."/>
            <person name="Drula E."/>
            <person name="Henrissat B."/>
            <person name="Morin E."/>
            <person name="Kohler A."/>
            <person name="Barry K."/>
            <person name="LaButti K."/>
            <person name="Morin E."/>
            <person name="Salamov A."/>
            <person name="Lipzen A."/>
            <person name="Mereny Z."/>
            <person name="Hegedus B."/>
            <person name="Baldrian P."/>
            <person name="Stursova M."/>
            <person name="Weitz H."/>
            <person name="Taylor A."/>
            <person name="Grigoriev I.V."/>
            <person name="Nagy L.G."/>
            <person name="Martin F."/>
            <person name="Kauserud H."/>
        </authorList>
    </citation>
    <scope>NUCLEOTIDE SEQUENCE</scope>
    <source>
        <strain evidence="1">CBHHK002</strain>
    </source>
</reference>